<evidence type="ECO:0000256" key="7">
    <source>
        <dbReference type="ARBA" id="ARBA00023136"/>
    </source>
</evidence>
<dbReference type="SMART" id="SM00382">
    <property type="entry name" value="AAA"/>
    <property type="match status" value="1"/>
</dbReference>
<evidence type="ECO:0000256" key="4">
    <source>
        <dbReference type="ARBA" id="ARBA00022741"/>
    </source>
</evidence>
<dbReference type="EMBL" id="JACRAF010000009">
    <property type="protein sequence ID" value="MBI4920699.1"/>
    <property type="molecule type" value="Genomic_DNA"/>
</dbReference>
<dbReference type="AlphaFoldDB" id="A0A933KY10"/>
<evidence type="ECO:0000256" key="6">
    <source>
        <dbReference type="ARBA" id="ARBA00022989"/>
    </source>
</evidence>
<protein>
    <submittedName>
        <fullName evidence="11">ABC transporter ATP-binding protein</fullName>
    </submittedName>
</protein>
<dbReference type="GO" id="GO:0015421">
    <property type="term" value="F:ABC-type oligopeptide transporter activity"/>
    <property type="evidence" value="ECO:0007669"/>
    <property type="project" value="TreeGrafter"/>
</dbReference>
<dbReference type="Gene3D" id="1.20.1560.10">
    <property type="entry name" value="ABC transporter type 1, transmembrane domain"/>
    <property type="match status" value="1"/>
</dbReference>
<name>A0A933KY10_9HYPH</name>
<feature type="domain" description="ABC transmembrane type-1" evidence="10">
    <location>
        <begin position="21"/>
        <end position="304"/>
    </location>
</feature>
<feature type="transmembrane region" description="Helical" evidence="8">
    <location>
        <begin position="128"/>
        <end position="155"/>
    </location>
</feature>
<reference evidence="11" key="1">
    <citation type="submission" date="2020-07" db="EMBL/GenBank/DDBJ databases">
        <title>Huge and variable diversity of episymbiotic CPR bacteria and DPANN archaea in groundwater ecosystems.</title>
        <authorList>
            <person name="He C.Y."/>
            <person name="Keren R."/>
            <person name="Whittaker M."/>
            <person name="Farag I.F."/>
            <person name="Doudna J."/>
            <person name="Cate J.H.D."/>
            <person name="Banfield J.F."/>
        </authorList>
    </citation>
    <scope>NUCLEOTIDE SEQUENCE</scope>
    <source>
        <strain evidence="11">NC_groundwater_1586_Pr3_B-0.1um_66_15</strain>
    </source>
</reference>
<feature type="transmembrane region" description="Helical" evidence="8">
    <location>
        <begin position="18"/>
        <end position="41"/>
    </location>
</feature>
<evidence type="ECO:0000259" key="10">
    <source>
        <dbReference type="PROSITE" id="PS50929"/>
    </source>
</evidence>
<dbReference type="Proteomes" id="UP000782610">
    <property type="component" value="Unassembled WGS sequence"/>
</dbReference>
<gene>
    <name evidence="11" type="ORF">HY834_03035</name>
</gene>
<dbReference type="InterPro" id="IPR017871">
    <property type="entry name" value="ABC_transporter-like_CS"/>
</dbReference>
<evidence type="ECO:0000256" key="3">
    <source>
        <dbReference type="ARBA" id="ARBA00022692"/>
    </source>
</evidence>
<dbReference type="PROSITE" id="PS00211">
    <property type="entry name" value="ABC_TRANSPORTER_1"/>
    <property type="match status" value="1"/>
</dbReference>
<keyword evidence="4" id="KW-0547">Nucleotide-binding</keyword>
<feature type="transmembrane region" description="Helical" evidence="8">
    <location>
        <begin position="56"/>
        <end position="74"/>
    </location>
</feature>
<dbReference type="Gene3D" id="3.40.50.300">
    <property type="entry name" value="P-loop containing nucleotide triphosphate hydrolases"/>
    <property type="match status" value="1"/>
</dbReference>
<evidence type="ECO:0000313" key="12">
    <source>
        <dbReference type="Proteomes" id="UP000782610"/>
    </source>
</evidence>
<keyword evidence="6 8" id="KW-1133">Transmembrane helix</keyword>
<evidence type="ECO:0000256" key="2">
    <source>
        <dbReference type="ARBA" id="ARBA00005417"/>
    </source>
</evidence>
<dbReference type="InterPro" id="IPR003593">
    <property type="entry name" value="AAA+_ATPase"/>
</dbReference>
<dbReference type="InterPro" id="IPR027417">
    <property type="entry name" value="P-loop_NTPase"/>
</dbReference>
<evidence type="ECO:0000256" key="1">
    <source>
        <dbReference type="ARBA" id="ARBA00004651"/>
    </source>
</evidence>
<evidence type="ECO:0000256" key="8">
    <source>
        <dbReference type="SAM" id="Phobius"/>
    </source>
</evidence>
<evidence type="ECO:0000313" key="11">
    <source>
        <dbReference type="EMBL" id="MBI4920699.1"/>
    </source>
</evidence>
<proteinExistence type="inferred from homology"/>
<dbReference type="InterPro" id="IPR039421">
    <property type="entry name" value="Type_1_exporter"/>
</dbReference>
<comment type="similarity">
    <text evidence="2">Belongs to the ABC transporter superfamily.</text>
</comment>
<dbReference type="SUPFAM" id="SSF90123">
    <property type="entry name" value="ABC transporter transmembrane region"/>
    <property type="match status" value="1"/>
</dbReference>
<organism evidence="11 12">
    <name type="scientific">Devosia nanyangense</name>
    <dbReference type="NCBI Taxonomy" id="1228055"/>
    <lineage>
        <taxon>Bacteria</taxon>
        <taxon>Pseudomonadati</taxon>
        <taxon>Pseudomonadota</taxon>
        <taxon>Alphaproteobacteria</taxon>
        <taxon>Hyphomicrobiales</taxon>
        <taxon>Devosiaceae</taxon>
        <taxon>Devosia</taxon>
    </lineage>
</organism>
<comment type="subcellular location">
    <subcellularLocation>
        <location evidence="1">Cell membrane</location>
        <topology evidence="1">Multi-pass membrane protein</topology>
    </subcellularLocation>
</comment>
<dbReference type="Pfam" id="PF00005">
    <property type="entry name" value="ABC_tran"/>
    <property type="match status" value="1"/>
</dbReference>
<feature type="transmembrane region" description="Helical" evidence="8">
    <location>
        <begin position="243"/>
        <end position="264"/>
    </location>
</feature>
<dbReference type="GO" id="GO:0005886">
    <property type="term" value="C:plasma membrane"/>
    <property type="evidence" value="ECO:0007669"/>
    <property type="project" value="UniProtKB-SubCell"/>
</dbReference>
<keyword evidence="3 8" id="KW-0812">Transmembrane</keyword>
<comment type="caution">
    <text evidence="11">The sequence shown here is derived from an EMBL/GenBank/DDBJ whole genome shotgun (WGS) entry which is preliminary data.</text>
</comment>
<dbReference type="GO" id="GO:0005524">
    <property type="term" value="F:ATP binding"/>
    <property type="evidence" value="ECO:0007669"/>
    <property type="project" value="UniProtKB-KW"/>
</dbReference>
<feature type="domain" description="ABC transporter" evidence="9">
    <location>
        <begin position="337"/>
        <end position="553"/>
    </location>
</feature>
<keyword evidence="5 11" id="KW-0067">ATP-binding</keyword>
<evidence type="ECO:0000259" key="9">
    <source>
        <dbReference type="PROSITE" id="PS50893"/>
    </source>
</evidence>
<dbReference type="GO" id="GO:0016887">
    <property type="term" value="F:ATP hydrolysis activity"/>
    <property type="evidence" value="ECO:0007669"/>
    <property type="project" value="InterPro"/>
</dbReference>
<accession>A0A933KY10</accession>
<dbReference type="Pfam" id="PF00664">
    <property type="entry name" value="ABC_membrane"/>
    <property type="match status" value="1"/>
</dbReference>
<dbReference type="SUPFAM" id="SSF52540">
    <property type="entry name" value="P-loop containing nucleoside triphosphate hydrolases"/>
    <property type="match status" value="1"/>
</dbReference>
<dbReference type="PANTHER" id="PTHR43394:SF1">
    <property type="entry name" value="ATP-BINDING CASSETTE SUB-FAMILY B MEMBER 10, MITOCHONDRIAL"/>
    <property type="match status" value="1"/>
</dbReference>
<dbReference type="InterPro" id="IPR003439">
    <property type="entry name" value="ABC_transporter-like_ATP-bd"/>
</dbReference>
<dbReference type="PROSITE" id="PS50893">
    <property type="entry name" value="ABC_TRANSPORTER_2"/>
    <property type="match status" value="1"/>
</dbReference>
<sequence>MLGPLGYIYRRYWVEARWLLAGVAVIVMLSSVVGIAAPYVFSRLIDGLRTDSFGETIVWAFVGYGILFGLSQALNGMVSYMAMMSAENLNFIAGTAFFQRLLHKTVGFFIEYNPAEIQQAKSRGQNAVYTLVQLGLIVLIPGIIQIVLTLLVLGASINLEIVVIVFVYGVAFIAFTFFANRWTRPFLDAAIKADQANSKFVGNSINAMETLRYFGGDQWIAGRFAEQAREVRDSWGSFATRRIFYSLIFGAMLAAQIGITYFVLLPRYRTGELSIGDVVLFDALLLQLNRPFQTIGSSIDDLLRSYSRFIPFAKMWGAEEEPDVRPDADFRLSGGTVAFDHVGFAYRDEPVIADVSFAAHRGRLNFLTGETGSGKTTLFKLALKSLEPKTGRVLVDGVPLDAIARADYYSVIGVVPQEIMLLNDTLTANIVLGRPLDEAKLRRAVERASIAKFIDGLPERFETRIGERGLKLSGGERQRVAIARALYADPQILFLDEASSALDERTEAAIMGEVRALAGEMTIIAITHRKTVITAGDAVVELTPEGVSERIAA</sequence>
<keyword evidence="7 8" id="KW-0472">Membrane</keyword>
<feature type="transmembrane region" description="Helical" evidence="8">
    <location>
        <begin position="161"/>
        <end position="179"/>
    </location>
</feature>
<dbReference type="InterPro" id="IPR011527">
    <property type="entry name" value="ABC1_TM_dom"/>
</dbReference>
<dbReference type="PANTHER" id="PTHR43394">
    <property type="entry name" value="ATP-DEPENDENT PERMEASE MDL1, MITOCHONDRIAL"/>
    <property type="match status" value="1"/>
</dbReference>
<evidence type="ECO:0000256" key="5">
    <source>
        <dbReference type="ARBA" id="ARBA00022840"/>
    </source>
</evidence>
<dbReference type="PROSITE" id="PS50929">
    <property type="entry name" value="ABC_TM1F"/>
    <property type="match status" value="1"/>
</dbReference>
<dbReference type="InterPro" id="IPR036640">
    <property type="entry name" value="ABC1_TM_sf"/>
</dbReference>